<dbReference type="EMBL" id="JACXVP010000009">
    <property type="protein sequence ID" value="KAG5585825.1"/>
    <property type="molecule type" value="Genomic_DNA"/>
</dbReference>
<evidence type="ECO:0000313" key="3">
    <source>
        <dbReference type="Proteomes" id="UP000824120"/>
    </source>
</evidence>
<evidence type="ECO:0000313" key="2">
    <source>
        <dbReference type="EMBL" id="KAG5585825.1"/>
    </source>
</evidence>
<dbReference type="OrthoDB" id="1329133at2759"/>
<dbReference type="Proteomes" id="UP000824120">
    <property type="component" value="Chromosome 9"/>
</dbReference>
<name>A0A9J5XBT0_SOLCO</name>
<accession>A0A9J5XBT0</accession>
<organism evidence="2 3">
    <name type="scientific">Solanum commersonii</name>
    <name type="common">Commerson's wild potato</name>
    <name type="synonym">Commerson's nightshade</name>
    <dbReference type="NCBI Taxonomy" id="4109"/>
    <lineage>
        <taxon>Eukaryota</taxon>
        <taxon>Viridiplantae</taxon>
        <taxon>Streptophyta</taxon>
        <taxon>Embryophyta</taxon>
        <taxon>Tracheophyta</taxon>
        <taxon>Spermatophyta</taxon>
        <taxon>Magnoliopsida</taxon>
        <taxon>eudicotyledons</taxon>
        <taxon>Gunneridae</taxon>
        <taxon>Pentapetalae</taxon>
        <taxon>asterids</taxon>
        <taxon>lamiids</taxon>
        <taxon>Solanales</taxon>
        <taxon>Solanaceae</taxon>
        <taxon>Solanoideae</taxon>
        <taxon>Solaneae</taxon>
        <taxon>Solanum</taxon>
    </lineage>
</organism>
<proteinExistence type="predicted"/>
<evidence type="ECO:0000256" key="1">
    <source>
        <dbReference type="SAM" id="MobiDB-lite"/>
    </source>
</evidence>
<protein>
    <submittedName>
        <fullName evidence="2">Uncharacterized protein</fullName>
    </submittedName>
</protein>
<dbReference type="AlphaFoldDB" id="A0A9J5XBT0"/>
<keyword evidence="3" id="KW-1185">Reference proteome</keyword>
<sequence>MATPKMCVVISPPHGYLIIRVAAPIPMATPVYVLPPPTPMATPLCVLPLQLPMATLFYAANYDLLVERGEDDGQEDVIGGKAKSNAQKRKAAQNKKAELHDQKIASLYAQDSPNIVGHGETSDQDTQVPDYHNSTDIVTVDQTGIRFSDNQSTRLPDDQNATEDSCHFIYDHPKSPIYITPLQSVIPNSDSQVDNGKDQTIPTNAEPPDPIIKLIETFGPSSQMQKVLDEEGLSPIDFEEVVRLAEEKYIQTNSDQDRSFLHALNAEYIRYLKLEESILKQKAQLQLFKEGDANTSYFHALMRGRRRKLFIPKVRDDNGN</sequence>
<gene>
    <name evidence="2" type="ORF">H5410_046259</name>
</gene>
<comment type="caution">
    <text evidence="2">The sequence shown here is derived from an EMBL/GenBank/DDBJ whole genome shotgun (WGS) entry which is preliminary data.</text>
</comment>
<feature type="region of interest" description="Disordered" evidence="1">
    <location>
        <begin position="76"/>
        <end position="98"/>
    </location>
</feature>
<reference evidence="2 3" key="1">
    <citation type="submission" date="2020-09" db="EMBL/GenBank/DDBJ databases">
        <title>De no assembly of potato wild relative species, Solanum commersonii.</title>
        <authorList>
            <person name="Cho K."/>
        </authorList>
    </citation>
    <scope>NUCLEOTIDE SEQUENCE [LARGE SCALE GENOMIC DNA]</scope>
    <source>
        <strain evidence="2">LZ3.2</strain>
        <tissue evidence="2">Leaf</tissue>
    </source>
</reference>